<dbReference type="InterPro" id="IPR008949">
    <property type="entry name" value="Isoprenoid_synthase_dom_sf"/>
</dbReference>
<proteinExistence type="predicted"/>
<organism evidence="1 2">
    <name type="scientific">Pseudosulfitobacter pseudonitzschiae</name>
    <dbReference type="NCBI Taxonomy" id="1402135"/>
    <lineage>
        <taxon>Bacteria</taxon>
        <taxon>Pseudomonadati</taxon>
        <taxon>Pseudomonadota</taxon>
        <taxon>Alphaproteobacteria</taxon>
        <taxon>Rhodobacterales</taxon>
        <taxon>Roseobacteraceae</taxon>
        <taxon>Pseudosulfitobacter</taxon>
    </lineage>
</organism>
<dbReference type="AlphaFoldDB" id="A0A221K0N0"/>
<dbReference type="STRING" id="1402135.SAMN05444149_105380"/>
<dbReference type="RefSeq" id="WP_089420451.1">
    <property type="nucleotide sequence ID" value="NZ_CP022415.1"/>
</dbReference>
<dbReference type="Proteomes" id="UP000199754">
    <property type="component" value="Chromosome"/>
</dbReference>
<dbReference type="Gene3D" id="1.10.600.10">
    <property type="entry name" value="Farnesyl Diphosphate Synthase"/>
    <property type="match status" value="1"/>
</dbReference>
<evidence type="ECO:0000313" key="2">
    <source>
        <dbReference type="Proteomes" id="UP000199754"/>
    </source>
</evidence>
<accession>A0A221K0N0</accession>
<protein>
    <submittedName>
        <fullName evidence="1">Squalene/phytoene synthase</fullName>
    </submittedName>
</protein>
<reference evidence="1 2" key="1">
    <citation type="submission" date="2017-07" db="EMBL/GenBank/DDBJ databases">
        <title>Genome Sequence of Sulfitobacter pseudonitzschiae Strain SMR1 Isolated from a culture of the Diatom Skeletonema marinoi.</title>
        <authorList>
            <person name="Topel M."/>
            <person name="Pinder M.I.M."/>
            <person name="Johansson O.N."/>
            <person name="Kourtchenko O."/>
            <person name="Godhe A."/>
            <person name="Clarke A.K."/>
        </authorList>
    </citation>
    <scope>NUCLEOTIDE SEQUENCE [LARGE SCALE GENOMIC DNA]</scope>
    <source>
        <strain evidence="1 2">SMR1</strain>
    </source>
</reference>
<dbReference type="EMBL" id="CP022415">
    <property type="protein sequence ID" value="ASM72556.1"/>
    <property type="molecule type" value="Genomic_DNA"/>
</dbReference>
<dbReference type="OrthoDB" id="9814909at2"/>
<dbReference type="SUPFAM" id="SSF48576">
    <property type="entry name" value="Terpenoid synthases"/>
    <property type="match status" value="1"/>
</dbReference>
<dbReference type="KEGG" id="spse:SULPSESMR1_01747"/>
<name>A0A221K0N0_9RHOB</name>
<evidence type="ECO:0000313" key="1">
    <source>
        <dbReference type="EMBL" id="ASM72556.1"/>
    </source>
</evidence>
<dbReference type="InterPro" id="IPR002060">
    <property type="entry name" value="Squ/phyt_synthse"/>
</dbReference>
<sequence>MSFDADLTACAALVQRADADRFRAAMAAPVAARPVLFALYAFNVEVARAPWVTQEAMIAEMRLQWWRDALEEIAKGGIVRRHEVVTPLAHALDAVGARALDCLVAARRWDIYRDPFEDTDHFSAYLADTSGALMWAAARALGAEPAAEMPVRAFGAATGLARFLQAVPELEAQKRVPLVDGRAEAIADLCNAALKSMPTRAALRRAAGPAGQPALIEGFLTQALLQQAARDPGRVGAGALHVNPVRQSLLLWRWS</sequence>
<gene>
    <name evidence="1" type="ORF">SULPSESMR1_01747</name>
</gene>
<keyword evidence="2" id="KW-1185">Reference proteome</keyword>
<dbReference type="Pfam" id="PF00494">
    <property type="entry name" value="SQS_PSY"/>
    <property type="match status" value="1"/>
</dbReference>